<dbReference type="SMART" id="SM00382">
    <property type="entry name" value="AAA"/>
    <property type="match status" value="1"/>
</dbReference>
<dbReference type="InterPro" id="IPR051120">
    <property type="entry name" value="ABC_AA/LPS_Transport"/>
</dbReference>
<evidence type="ECO:0000256" key="2">
    <source>
        <dbReference type="ARBA" id="ARBA00022741"/>
    </source>
</evidence>
<feature type="domain" description="ABC transporter" evidence="4">
    <location>
        <begin position="4"/>
        <end position="238"/>
    </location>
</feature>
<evidence type="ECO:0000256" key="3">
    <source>
        <dbReference type="ARBA" id="ARBA00022840"/>
    </source>
</evidence>
<name>A0ABY6YZ85_9BACL</name>
<proteinExistence type="predicted"/>
<dbReference type="PANTHER" id="PTHR45772">
    <property type="entry name" value="CONSERVED COMPONENT OF ABC TRANSPORTER FOR NATURAL AMINO ACIDS-RELATED"/>
    <property type="match status" value="1"/>
</dbReference>
<dbReference type="EMBL" id="CP104064">
    <property type="protein sequence ID" value="WAH35767.1"/>
    <property type="molecule type" value="Genomic_DNA"/>
</dbReference>
<dbReference type="InterPro" id="IPR003593">
    <property type="entry name" value="AAA+_ATPase"/>
</dbReference>
<dbReference type="Pfam" id="PF12399">
    <property type="entry name" value="BCA_ABC_TP_C"/>
    <property type="match status" value="1"/>
</dbReference>
<gene>
    <name evidence="5" type="ORF">NZD86_16025</name>
</gene>
<dbReference type="Proteomes" id="UP001164803">
    <property type="component" value="Chromosome"/>
</dbReference>
<dbReference type="InterPro" id="IPR032823">
    <property type="entry name" value="BCA_ABC_TP_C"/>
</dbReference>
<dbReference type="PROSITE" id="PS50893">
    <property type="entry name" value="ABC_TRANSPORTER_2"/>
    <property type="match status" value="1"/>
</dbReference>
<dbReference type="InterPro" id="IPR027417">
    <property type="entry name" value="P-loop_NTPase"/>
</dbReference>
<keyword evidence="1" id="KW-0813">Transport</keyword>
<evidence type="ECO:0000256" key="1">
    <source>
        <dbReference type="ARBA" id="ARBA00022448"/>
    </source>
</evidence>
<sequence>MSIIQIEHLIKRFAGVIALDDVSFAVDEGSIHAVIGPNGSGKTTLFNIISGVYRATAGSVVFDGEPIQGLRPFQIVRRGLSRTFQHPRLFGSMTVIEQLIVALHPSKLWEFDKQSEQIAREKLNLVGLEHVADIPAASLPQGQRRLLEIARALCLEPRVLLLDEPHAGLNPVETEQLMVLIRKINQQGITILLVEHEMRVVMTLANKITVLNFGRLLAVGSPQEIQNNPEVITAYLGVREGRLTTHA</sequence>
<dbReference type="GO" id="GO:0005524">
    <property type="term" value="F:ATP binding"/>
    <property type="evidence" value="ECO:0007669"/>
    <property type="project" value="UniProtKB-KW"/>
</dbReference>
<dbReference type="InterPro" id="IPR003439">
    <property type="entry name" value="ABC_transporter-like_ATP-bd"/>
</dbReference>
<reference evidence="5" key="1">
    <citation type="submission" date="2022-08" db="EMBL/GenBank/DDBJ databases">
        <title>Alicyclobacillus dauci DSM2870, complete genome.</title>
        <authorList>
            <person name="Wang Q."/>
            <person name="Cai R."/>
            <person name="Wang Z."/>
        </authorList>
    </citation>
    <scope>NUCLEOTIDE SEQUENCE</scope>
    <source>
        <strain evidence="5">DSM 28700</strain>
    </source>
</reference>
<keyword evidence="3 5" id="KW-0067">ATP-binding</keyword>
<keyword evidence="6" id="KW-1185">Reference proteome</keyword>
<dbReference type="PANTHER" id="PTHR45772:SF7">
    <property type="entry name" value="AMINO ACID ABC TRANSPORTER ATP-BINDING PROTEIN"/>
    <property type="match status" value="1"/>
</dbReference>
<accession>A0ABY6YZ85</accession>
<organism evidence="5 6">
    <name type="scientific">Alicyclobacillus dauci</name>
    <dbReference type="NCBI Taxonomy" id="1475485"/>
    <lineage>
        <taxon>Bacteria</taxon>
        <taxon>Bacillati</taxon>
        <taxon>Bacillota</taxon>
        <taxon>Bacilli</taxon>
        <taxon>Bacillales</taxon>
        <taxon>Alicyclobacillaceae</taxon>
        <taxon>Alicyclobacillus</taxon>
    </lineage>
</organism>
<dbReference type="Gene3D" id="3.40.50.300">
    <property type="entry name" value="P-loop containing nucleotide triphosphate hydrolases"/>
    <property type="match status" value="1"/>
</dbReference>
<dbReference type="RefSeq" id="WP_268043049.1">
    <property type="nucleotide sequence ID" value="NZ_CP104064.1"/>
</dbReference>
<evidence type="ECO:0000259" key="4">
    <source>
        <dbReference type="PROSITE" id="PS50893"/>
    </source>
</evidence>
<dbReference type="Pfam" id="PF00005">
    <property type="entry name" value="ABC_tran"/>
    <property type="match status" value="1"/>
</dbReference>
<keyword evidence="2" id="KW-0547">Nucleotide-binding</keyword>
<dbReference type="CDD" id="cd03219">
    <property type="entry name" value="ABC_Mj1267_LivG_branched"/>
    <property type="match status" value="1"/>
</dbReference>
<evidence type="ECO:0000313" key="5">
    <source>
        <dbReference type="EMBL" id="WAH35767.1"/>
    </source>
</evidence>
<dbReference type="SUPFAM" id="SSF52540">
    <property type="entry name" value="P-loop containing nucleoside triphosphate hydrolases"/>
    <property type="match status" value="1"/>
</dbReference>
<protein>
    <submittedName>
        <fullName evidence="5">ABC transporter ATP-binding protein</fullName>
    </submittedName>
</protein>
<evidence type="ECO:0000313" key="6">
    <source>
        <dbReference type="Proteomes" id="UP001164803"/>
    </source>
</evidence>